<dbReference type="InterPro" id="IPR012547">
    <property type="entry name" value="PDDEXK_9"/>
</dbReference>
<accession>A0A1I5VTV7</accession>
<dbReference type="RefSeq" id="WP_074889217.1">
    <property type="nucleotide sequence ID" value="NZ_FOXO01000019.1"/>
</dbReference>
<dbReference type="InterPro" id="IPR018631">
    <property type="entry name" value="AAA-ATPase-like_dom"/>
</dbReference>
<dbReference type="PANTHER" id="PTHR34825:SF1">
    <property type="entry name" value="AAA-ATPASE-LIKE DOMAIN-CONTAINING PROTEIN"/>
    <property type="match status" value="1"/>
</dbReference>
<feature type="domain" description="AAA-ATPase-like" evidence="1">
    <location>
        <begin position="19"/>
        <end position="209"/>
    </location>
</feature>
<name>A0A1I5VTV7_9FIRM</name>
<dbReference type="Pfam" id="PF09820">
    <property type="entry name" value="AAA-ATPase_like"/>
    <property type="match status" value="1"/>
</dbReference>
<dbReference type="Gene3D" id="3.40.50.300">
    <property type="entry name" value="P-loop containing nucleotide triphosphate hydrolases"/>
    <property type="match status" value="1"/>
</dbReference>
<keyword evidence="3" id="KW-1185">Reference proteome</keyword>
<evidence type="ECO:0000259" key="1">
    <source>
        <dbReference type="Pfam" id="PF09820"/>
    </source>
</evidence>
<dbReference type="PANTHER" id="PTHR34825">
    <property type="entry name" value="CONSERVED PROTEIN, WITH A WEAK D-GALACTARATE DEHYDRATASE/ALTRONATE HYDROLASE DOMAIN"/>
    <property type="match status" value="1"/>
</dbReference>
<reference evidence="3" key="1">
    <citation type="submission" date="2016-10" db="EMBL/GenBank/DDBJ databases">
        <authorList>
            <person name="Varghese N."/>
            <person name="Submissions S."/>
        </authorList>
    </citation>
    <scope>NUCLEOTIDE SEQUENCE [LARGE SCALE GENOMIC DNA]</scope>
    <source>
        <strain evidence="3">P18</strain>
    </source>
</reference>
<proteinExistence type="predicted"/>
<dbReference type="AlphaFoldDB" id="A0A1I5VTV7"/>
<dbReference type="SUPFAM" id="SSF52540">
    <property type="entry name" value="P-loop containing nucleoside triphosphate hydrolases"/>
    <property type="match status" value="1"/>
</dbReference>
<dbReference type="Pfam" id="PF08011">
    <property type="entry name" value="PDDEXK_9"/>
    <property type="match status" value="1"/>
</dbReference>
<organism evidence="2 3">
    <name type="scientific">Butyrivibrio proteoclasticus</name>
    <dbReference type="NCBI Taxonomy" id="43305"/>
    <lineage>
        <taxon>Bacteria</taxon>
        <taxon>Bacillati</taxon>
        <taxon>Bacillota</taxon>
        <taxon>Clostridia</taxon>
        <taxon>Lachnospirales</taxon>
        <taxon>Lachnospiraceae</taxon>
        <taxon>Butyrivibrio</taxon>
    </lineage>
</organism>
<sequence>MGIYLNPGNENFRRATVADIYVDKTMLISEMNRFIDKANNYVCVSRPRRFGKTITGNMLAAYYSKGCDSRALFSKYKIAGTEDFDNKLNQFNVIQIDVNSEYQNTNDKDNLVRILSEKIIDELKQEYKSVKIKDEYTLGEAILAIYAATQDTFILLIDEYDVLVREKVSKKLFDDYLSFLNGLFKSNTLRPAISLAYITGIFPVVRDKIQSRLNNFREYTFINSSNLTEYIGFTSSEVKKLCDIYQVDYEECKVWYDGYKQRDIEIYNPESVVKCLEDKQFEGYWSKTSSYQVISDRLSQNFQGTKDDVIKMLAGEKVDVNVTGFLNTLDAFVTKDDVFTYLIHLGYLAYDVDEKMCSIPNREVRQEWLNALASLDDYTITNQIINNSKQLLQKTLEEDAKAVEDALDVSHIHVTSNRSYNNEDALQSAIYLAYIYALNKYTVIREMTAGKGFADVVFIPRDTDDPVLIIELKRNKTAESALDQIKDKRYFESLELYKGKLLFVGINYDETSKKHSCVIEQFIKE</sequence>
<evidence type="ECO:0000313" key="3">
    <source>
        <dbReference type="Proteomes" id="UP000182624"/>
    </source>
</evidence>
<dbReference type="OrthoDB" id="1650748at2"/>
<protein>
    <submittedName>
        <fullName evidence="2">PD-(D/E)XK nuclease superfamily protein</fullName>
    </submittedName>
</protein>
<dbReference type="Proteomes" id="UP000182624">
    <property type="component" value="Unassembled WGS sequence"/>
</dbReference>
<dbReference type="InterPro" id="IPR027417">
    <property type="entry name" value="P-loop_NTPase"/>
</dbReference>
<gene>
    <name evidence="2" type="ORF">SAMN04487928_11914</name>
</gene>
<dbReference type="EMBL" id="FOXO01000019">
    <property type="protein sequence ID" value="SFQ10939.1"/>
    <property type="molecule type" value="Genomic_DNA"/>
</dbReference>
<evidence type="ECO:0000313" key="2">
    <source>
        <dbReference type="EMBL" id="SFQ10939.1"/>
    </source>
</evidence>